<dbReference type="InterPro" id="IPR015424">
    <property type="entry name" value="PyrdxlP-dep_Trfase"/>
</dbReference>
<dbReference type="InterPro" id="IPR015422">
    <property type="entry name" value="PyrdxlP-dep_Trfase_small"/>
</dbReference>
<keyword evidence="4" id="KW-0663">Pyridoxal phosphate</keyword>
<protein>
    <submittedName>
        <fullName evidence="5">Uncharacterized protein</fullName>
    </submittedName>
</protein>
<dbReference type="InterPro" id="IPR015421">
    <property type="entry name" value="PyrdxlP-dep_Trfase_major"/>
</dbReference>
<dbReference type="AlphaFoldDB" id="A0A0F9N4F6"/>
<comment type="caution">
    <text evidence="5">The sequence shown here is derived from an EMBL/GenBank/DDBJ whole genome shotgun (WGS) entry which is preliminary data.</text>
</comment>
<organism evidence="5">
    <name type="scientific">marine sediment metagenome</name>
    <dbReference type="NCBI Taxonomy" id="412755"/>
    <lineage>
        <taxon>unclassified sequences</taxon>
        <taxon>metagenomes</taxon>
        <taxon>ecological metagenomes</taxon>
    </lineage>
</organism>
<dbReference type="FunFam" id="3.40.640.10:FF:000014">
    <property type="entry name" value="Adenosylmethionine-8-amino-7-oxononanoate aminotransferase, probable"/>
    <property type="match status" value="1"/>
</dbReference>
<sequence>MLSNSLIEKDRAHYFHPVVPIRAHENRGVTVMQSGKGVFLTDAEGNELLDGFAGLWCVNAGYGHENVVEAATEQMRRLPYATGYFHFGSEPAIELAAKLAELSPGDLDHVFFTLGGSDAVDSVIRMVRYYFNARDEASKKHFIALEKGYHGSSSNGAGLTALPVFHDKFNLPMQWQHHIASPYPYRNDARSDEEIIAQGVANLKAKVAELGVENVAAFIMELVQGSGGVIVPPEGYAKAMQDTCRELGILFIVDEVITGFGRTGPMFGCEHEGLEPDFLTTAKGLTSGYVPMGAVFVSDRIYQVMADAVPDGVPFGHGFTYSGHPVSAAVALEVIKLYEGGMIENSKKVGAYFEAQLKTLLDHPLVGDVRAKGLLAAVEVVTDKITKAKPTKEMNVAARLADAGYENGIIFRAFADDVIGLAPPICITEAEVDLLIARLRATLDTILDVEG</sequence>
<dbReference type="SUPFAM" id="SSF53383">
    <property type="entry name" value="PLP-dependent transferases"/>
    <property type="match status" value="1"/>
</dbReference>
<dbReference type="GO" id="GO:0030170">
    <property type="term" value="F:pyridoxal phosphate binding"/>
    <property type="evidence" value="ECO:0007669"/>
    <property type="project" value="InterPro"/>
</dbReference>
<dbReference type="PIRSF" id="PIRSF000521">
    <property type="entry name" value="Transaminase_4ab_Lys_Orn"/>
    <property type="match status" value="1"/>
</dbReference>
<dbReference type="GO" id="GO:0008483">
    <property type="term" value="F:transaminase activity"/>
    <property type="evidence" value="ECO:0007669"/>
    <property type="project" value="UniProtKB-KW"/>
</dbReference>
<keyword evidence="3" id="KW-0808">Transferase</keyword>
<evidence type="ECO:0000256" key="3">
    <source>
        <dbReference type="ARBA" id="ARBA00022679"/>
    </source>
</evidence>
<dbReference type="Gene3D" id="3.40.640.10">
    <property type="entry name" value="Type I PLP-dependent aspartate aminotransferase-like (Major domain)"/>
    <property type="match status" value="1"/>
</dbReference>
<dbReference type="Gene3D" id="3.90.1150.10">
    <property type="entry name" value="Aspartate Aminotransferase, domain 1"/>
    <property type="match status" value="1"/>
</dbReference>
<comment type="similarity">
    <text evidence="1">Belongs to the class-III pyridoxal-phosphate-dependent aminotransferase family.</text>
</comment>
<dbReference type="PROSITE" id="PS00600">
    <property type="entry name" value="AA_TRANSFER_CLASS_3"/>
    <property type="match status" value="1"/>
</dbReference>
<evidence type="ECO:0000256" key="1">
    <source>
        <dbReference type="ARBA" id="ARBA00008954"/>
    </source>
</evidence>
<dbReference type="Pfam" id="PF00202">
    <property type="entry name" value="Aminotran_3"/>
    <property type="match status" value="1"/>
</dbReference>
<dbReference type="InterPro" id="IPR049704">
    <property type="entry name" value="Aminotrans_3_PPA_site"/>
</dbReference>
<proteinExistence type="inferred from homology"/>
<gene>
    <name evidence="5" type="ORF">LCGC14_1307460</name>
</gene>
<dbReference type="NCBIfam" id="NF004625">
    <property type="entry name" value="PRK05965.1"/>
    <property type="match status" value="1"/>
</dbReference>
<accession>A0A0F9N4F6</accession>
<reference evidence="5" key="1">
    <citation type="journal article" date="2015" name="Nature">
        <title>Complex archaea that bridge the gap between prokaryotes and eukaryotes.</title>
        <authorList>
            <person name="Spang A."/>
            <person name="Saw J.H."/>
            <person name="Jorgensen S.L."/>
            <person name="Zaremba-Niedzwiedzka K."/>
            <person name="Martijn J."/>
            <person name="Lind A.E."/>
            <person name="van Eijk R."/>
            <person name="Schleper C."/>
            <person name="Guy L."/>
            <person name="Ettema T.J."/>
        </authorList>
    </citation>
    <scope>NUCLEOTIDE SEQUENCE</scope>
</reference>
<evidence type="ECO:0000256" key="2">
    <source>
        <dbReference type="ARBA" id="ARBA00022576"/>
    </source>
</evidence>
<dbReference type="PANTHER" id="PTHR43094:SF1">
    <property type="entry name" value="AMINOTRANSFERASE CLASS-III"/>
    <property type="match status" value="1"/>
</dbReference>
<dbReference type="PANTHER" id="PTHR43094">
    <property type="entry name" value="AMINOTRANSFERASE"/>
    <property type="match status" value="1"/>
</dbReference>
<evidence type="ECO:0000313" key="5">
    <source>
        <dbReference type="EMBL" id="KKM83630.1"/>
    </source>
</evidence>
<evidence type="ECO:0000256" key="4">
    <source>
        <dbReference type="ARBA" id="ARBA00022898"/>
    </source>
</evidence>
<keyword evidence="2" id="KW-0032">Aminotransferase</keyword>
<dbReference type="CDD" id="cd00610">
    <property type="entry name" value="OAT_like"/>
    <property type="match status" value="1"/>
</dbReference>
<dbReference type="InterPro" id="IPR005814">
    <property type="entry name" value="Aminotrans_3"/>
</dbReference>
<name>A0A0F9N4F6_9ZZZZ</name>
<dbReference type="EMBL" id="LAZR01007684">
    <property type="protein sequence ID" value="KKM83630.1"/>
    <property type="molecule type" value="Genomic_DNA"/>
</dbReference>